<evidence type="ECO:0000256" key="1">
    <source>
        <dbReference type="SAM" id="MobiDB-lite"/>
    </source>
</evidence>
<keyword evidence="2" id="KW-0238">DNA-binding</keyword>
<dbReference type="GO" id="GO:0003677">
    <property type="term" value="F:DNA binding"/>
    <property type="evidence" value="ECO:0007669"/>
    <property type="project" value="UniProtKB-KW"/>
</dbReference>
<feature type="region of interest" description="Disordered" evidence="1">
    <location>
        <begin position="1"/>
        <end position="21"/>
    </location>
</feature>
<reference evidence="2" key="1">
    <citation type="journal article" date="2014" name="Int. J. Syst. Evol. Microbiol.">
        <title>Complete genome sequence of Corynebacterium casei LMG S-19264T (=DSM 44701T), isolated from a smear-ripened cheese.</title>
        <authorList>
            <consortium name="US DOE Joint Genome Institute (JGI-PGF)"/>
            <person name="Walter F."/>
            <person name="Albersmeier A."/>
            <person name="Kalinowski J."/>
            <person name="Ruckert C."/>
        </authorList>
    </citation>
    <scope>NUCLEOTIDE SEQUENCE</scope>
    <source>
        <strain evidence="2">JCM 4518</strain>
    </source>
</reference>
<dbReference type="EMBL" id="BMUL01000001">
    <property type="protein sequence ID" value="GHA64164.1"/>
    <property type="molecule type" value="Genomic_DNA"/>
</dbReference>
<feature type="region of interest" description="Disordered" evidence="1">
    <location>
        <begin position="150"/>
        <end position="172"/>
    </location>
</feature>
<protein>
    <submittedName>
        <fullName evidence="2">DNA-binding protein</fullName>
    </submittedName>
</protein>
<dbReference type="Proteomes" id="UP000644020">
    <property type="component" value="Unassembled WGS sequence"/>
</dbReference>
<dbReference type="AlphaFoldDB" id="A0A918SSB0"/>
<gene>
    <name evidence="2" type="ORF">GCM10010305_02040</name>
</gene>
<comment type="caution">
    <text evidence="2">The sequence shown here is derived from an EMBL/GenBank/DDBJ whole genome shotgun (WGS) entry which is preliminary data.</text>
</comment>
<keyword evidence="3" id="KW-1185">Reference proteome</keyword>
<proteinExistence type="predicted"/>
<feature type="compositionally biased region" description="Pro residues" evidence="1">
    <location>
        <begin position="159"/>
        <end position="171"/>
    </location>
</feature>
<evidence type="ECO:0000313" key="3">
    <source>
        <dbReference type="Proteomes" id="UP000644020"/>
    </source>
</evidence>
<name>A0A918SSB0_9ACTN</name>
<sequence length="295" mass="30363">MDASQSNATVPASPAPFEIPADAPRSGVIHVRHRHRDRFTVVGNHLAQHPALSGLAIGVGVRIQSLPDGADVSVKRLALLLPEGEISIRRALNELVAAGYLERRRVALGGGRYATRLVWYDKPGAVPVSEAAPVPGVAAVSEGAAVSKGAPAPAAVRPGTPPSSPAAPPSGPAAALLARLRAADSRLVLSCRDVERLAPAVDGWLALGIEGAQVTRTLTSALPPAHVPIHHPARFLAYRLATQLPPPLPAEAPSPPPLAPLVSCDGCERAVRSHGPDPLCADCRAARGPEGRAAA</sequence>
<reference evidence="2" key="2">
    <citation type="submission" date="2020-09" db="EMBL/GenBank/DDBJ databases">
        <authorList>
            <person name="Sun Q."/>
            <person name="Ohkuma M."/>
        </authorList>
    </citation>
    <scope>NUCLEOTIDE SEQUENCE</scope>
    <source>
        <strain evidence="2">JCM 4518</strain>
    </source>
</reference>
<organism evidence="2 3">
    <name type="scientific">Streptomyces termitum</name>
    <dbReference type="NCBI Taxonomy" id="67368"/>
    <lineage>
        <taxon>Bacteria</taxon>
        <taxon>Bacillati</taxon>
        <taxon>Actinomycetota</taxon>
        <taxon>Actinomycetes</taxon>
        <taxon>Kitasatosporales</taxon>
        <taxon>Streptomycetaceae</taxon>
        <taxon>Streptomyces</taxon>
    </lineage>
</organism>
<feature type="compositionally biased region" description="Polar residues" evidence="1">
    <location>
        <begin position="1"/>
        <end position="10"/>
    </location>
</feature>
<accession>A0A918SSB0</accession>
<evidence type="ECO:0000313" key="2">
    <source>
        <dbReference type="EMBL" id="GHA64164.1"/>
    </source>
</evidence>